<dbReference type="EMBL" id="CM017612">
    <property type="protein sequence ID" value="TYI36383.1"/>
    <property type="molecule type" value="Genomic_DNA"/>
</dbReference>
<keyword evidence="3" id="KW-1185">Reference proteome</keyword>
<dbReference type="AlphaFoldDB" id="A0A5D2RA03"/>
<accession>A0A5D2RA03</accession>
<reference evidence="2 3" key="1">
    <citation type="submission" date="2019-07" db="EMBL/GenBank/DDBJ databases">
        <title>WGS assembly of Gossypium tomentosum.</title>
        <authorList>
            <person name="Chen Z.J."/>
            <person name="Sreedasyam A."/>
            <person name="Ando A."/>
            <person name="Song Q."/>
            <person name="De L."/>
            <person name="Hulse-Kemp A."/>
            <person name="Ding M."/>
            <person name="Ye W."/>
            <person name="Kirkbride R."/>
            <person name="Jenkins J."/>
            <person name="Plott C."/>
            <person name="Lovell J."/>
            <person name="Lin Y.-M."/>
            <person name="Vaughn R."/>
            <person name="Liu B."/>
            <person name="Li W."/>
            <person name="Simpson S."/>
            <person name="Scheffler B."/>
            <person name="Saski C."/>
            <person name="Grover C."/>
            <person name="Hu G."/>
            <person name="Conover J."/>
            <person name="Carlson J."/>
            <person name="Shu S."/>
            <person name="Boston L."/>
            <person name="Williams M."/>
            <person name="Peterson D."/>
            <person name="Mcgee K."/>
            <person name="Jones D."/>
            <person name="Wendel J."/>
            <person name="Stelly D."/>
            <person name="Grimwood J."/>
            <person name="Schmutz J."/>
        </authorList>
    </citation>
    <scope>NUCLEOTIDE SEQUENCE [LARGE SCALE GENOMIC DNA]</scope>
    <source>
        <strain evidence="2">7179.01</strain>
    </source>
</reference>
<evidence type="ECO:0000256" key="1">
    <source>
        <dbReference type="SAM" id="Phobius"/>
    </source>
</evidence>
<organism evidence="2 3">
    <name type="scientific">Gossypium tomentosum</name>
    <name type="common">Hawaiian cotton</name>
    <name type="synonym">Gossypium sandvicense</name>
    <dbReference type="NCBI Taxonomy" id="34277"/>
    <lineage>
        <taxon>Eukaryota</taxon>
        <taxon>Viridiplantae</taxon>
        <taxon>Streptophyta</taxon>
        <taxon>Embryophyta</taxon>
        <taxon>Tracheophyta</taxon>
        <taxon>Spermatophyta</taxon>
        <taxon>Magnoliopsida</taxon>
        <taxon>eudicotyledons</taxon>
        <taxon>Gunneridae</taxon>
        <taxon>Pentapetalae</taxon>
        <taxon>rosids</taxon>
        <taxon>malvids</taxon>
        <taxon>Malvales</taxon>
        <taxon>Malvaceae</taxon>
        <taxon>Malvoideae</taxon>
        <taxon>Gossypium</taxon>
    </lineage>
</organism>
<name>A0A5D2RA03_GOSTO</name>
<keyword evidence="1" id="KW-0812">Transmembrane</keyword>
<dbReference type="Proteomes" id="UP000322667">
    <property type="component" value="Chromosome A03"/>
</dbReference>
<sequence length="80" mass="8913">MGLFVGSPILASCWCFPETSRVSGVWAFFGSFWVSGLVYLGLYFNVWVGFYVIGSLTFIVLGFFCLFIFGFGFFYGPGVL</sequence>
<evidence type="ECO:0000313" key="3">
    <source>
        <dbReference type="Proteomes" id="UP000322667"/>
    </source>
</evidence>
<gene>
    <name evidence="2" type="ORF">ES332_A03G137400v1</name>
</gene>
<proteinExistence type="predicted"/>
<dbReference type="EMBL" id="CM017612">
    <property type="protein sequence ID" value="TYI36384.1"/>
    <property type="molecule type" value="Genomic_DNA"/>
</dbReference>
<keyword evidence="1" id="KW-0472">Membrane</keyword>
<evidence type="ECO:0000313" key="2">
    <source>
        <dbReference type="EMBL" id="TYI36384.1"/>
    </source>
</evidence>
<keyword evidence="1" id="KW-1133">Transmembrane helix</keyword>
<feature type="transmembrane region" description="Helical" evidence="1">
    <location>
        <begin position="51"/>
        <end position="75"/>
    </location>
</feature>
<protein>
    <submittedName>
        <fullName evidence="2">Uncharacterized protein</fullName>
    </submittedName>
</protein>
<feature type="transmembrane region" description="Helical" evidence="1">
    <location>
        <begin position="25"/>
        <end position="44"/>
    </location>
</feature>